<proteinExistence type="predicted"/>
<name>A0A2S7EWG0_9XANT</name>
<evidence type="ECO:0000313" key="2">
    <source>
        <dbReference type="EMBL" id="PPU97499.1"/>
    </source>
</evidence>
<comment type="caution">
    <text evidence="2">The sequence shown here is derived from an EMBL/GenBank/DDBJ whole genome shotgun (WGS) entry which is preliminary data.</text>
</comment>
<feature type="region of interest" description="Disordered" evidence="1">
    <location>
        <begin position="1"/>
        <end position="38"/>
    </location>
</feature>
<organism evidence="2 3">
    <name type="scientific">Xanthomonas hyacinthi</name>
    <dbReference type="NCBI Taxonomy" id="56455"/>
    <lineage>
        <taxon>Bacteria</taxon>
        <taxon>Pseudomonadati</taxon>
        <taxon>Pseudomonadota</taxon>
        <taxon>Gammaproteobacteria</taxon>
        <taxon>Lysobacterales</taxon>
        <taxon>Lysobacteraceae</taxon>
        <taxon>Xanthomonas</taxon>
    </lineage>
</organism>
<evidence type="ECO:0000313" key="3">
    <source>
        <dbReference type="Proteomes" id="UP000238261"/>
    </source>
</evidence>
<dbReference type="Proteomes" id="UP000238261">
    <property type="component" value="Unassembled WGS sequence"/>
</dbReference>
<protein>
    <submittedName>
        <fullName evidence="2">Uncharacterized protein</fullName>
    </submittedName>
</protein>
<keyword evidence="3" id="KW-1185">Reference proteome</keyword>
<accession>A0A2S7EWG0</accession>
<sequence length="67" mass="7414">MGERAAPRPPAGSFSHSATQRRAQVDRPRRQRWRSSSGRIMMQMSRYPIGAGAMRCSASAAEARVQP</sequence>
<evidence type="ECO:0000256" key="1">
    <source>
        <dbReference type="SAM" id="MobiDB-lite"/>
    </source>
</evidence>
<reference evidence="3" key="1">
    <citation type="submission" date="2016-08" db="EMBL/GenBank/DDBJ databases">
        <authorList>
            <person name="Merda D."/>
            <person name="Briand M."/>
            <person name="Taghouti G."/>
            <person name="Carrere S."/>
            <person name="Gouzy J."/>
            <person name="Portier P."/>
            <person name="Jacques M.-A."/>
            <person name="Fischer-Le Saux M."/>
        </authorList>
    </citation>
    <scope>NUCLEOTIDE SEQUENCE [LARGE SCALE GENOMIC DNA]</scope>
    <source>
        <strain evidence="3">CFBP1156</strain>
    </source>
</reference>
<dbReference type="EMBL" id="MDEG01000008">
    <property type="protein sequence ID" value="PPU97499.1"/>
    <property type="molecule type" value="Genomic_DNA"/>
</dbReference>
<gene>
    <name evidence="2" type="ORF">XhyaCFBP1156_10960</name>
</gene>
<dbReference type="AlphaFoldDB" id="A0A2S7EWG0"/>